<dbReference type="PANTHER" id="PTHR10314">
    <property type="entry name" value="CYSTATHIONINE BETA-SYNTHASE"/>
    <property type="match status" value="1"/>
</dbReference>
<gene>
    <name evidence="5" type="ordered locus">NOCYR_1301</name>
</gene>
<organism evidence="5 6">
    <name type="scientific">Nocardia cyriacigeorgica (strain GUH-2)</name>
    <dbReference type="NCBI Taxonomy" id="1127134"/>
    <lineage>
        <taxon>Bacteria</taxon>
        <taxon>Bacillati</taxon>
        <taxon>Actinomycetota</taxon>
        <taxon>Actinomycetes</taxon>
        <taxon>Mycobacteriales</taxon>
        <taxon>Nocardiaceae</taxon>
        <taxon>Nocardia</taxon>
    </lineage>
</organism>
<dbReference type="Gene3D" id="3.40.50.1100">
    <property type="match status" value="2"/>
</dbReference>
<evidence type="ECO:0000256" key="3">
    <source>
        <dbReference type="SAM" id="MobiDB-lite"/>
    </source>
</evidence>
<evidence type="ECO:0000256" key="2">
    <source>
        <dbReference type="ARBA" id="ARBA00022898"/>
    </source>
</evidence>
<dbReference type="AlphaFoldDB" id="H6R5G8"/>
<evidence type="ECO:0000313" key="5">
    <source>
        <dbReference type="EMBL" id="CCF62099.1"/>
    </source>
</evidence>
<evidence type="ECO:0000313" key="6">
    <source>
        <dbReference type="Proteomes" id="UP000008190"/>
    </source>
</evidence>
<dbReference type="InterPro" id="IPR050214">
    <property type="entry name" value="Cys_Synth/Cystath_Beta-Synth"/>
</dbReference>
<reference evidence="5 6" key="1">
    <citation type="journal article" date="2012" name="J. Bacteriol.">
        <title>Genome sequence of the human- and animal-pathogenic strain Nocardia cyriacigeorgica GUH-2.</title>
        <authorList>
            <person name="Zoropogui A."/>
            <person name="Pujic P."/>
            <person name="Normand P."/>
            <person name="Barbe V."/>
            <person name="Beaman B."/>
            <person name="Beaman L."/>
            <person name="Boiron P."/>
            <person name="Colinon C."/>
            <person name="Deredjian A."/>
            <person name="Graindorge A."/>
            <person name="Mangenot S."/>
            <person name="Nazaret S."/>
            <person name="Neto M."/>
            <person name="Petit S."/>
            <person name="Roche D."/>
            <person name="Vallenet D."/>
            <person name="Rodriguez-Nava V."/>
            <person name="Richard Y."/>
            <person name="Cournoyer B."/>
            <person name="Blaha D."/>
        </authorList>
    </citation>
    <scope>NUCLEOTIDE SEQUENCE [LARGE SCALE GENOMIC DNA]</scope>
    <source>
        <strain evidence="5 6">GUH-2</strain>
    </source>
</reference>
<sequence>MGAATTRAHPDTLSPAALLTTANRCLRPATMVGNTPVLWITEPLAPSGRGFWAKLEGANPGGMKDRTALHMVERACARGELAPGAPIIESTSGTLGLGLALAGMVHGHPVTLVTDPGLEPLMRHMLAAYGARVELVDRAHPVGGWQQARRDRVAELLAEDPAAWCPDQYRNPDNRDAYRSLALELVAQLGRVDVLVCSVGTGGHSAGVARVLREYFPDLRLVGVDTVASTIFGQPAGQRLMRGLGSSIHPDNVDYAAFDEIHWVAPAEAVWACRALTATHHASGGWSVGAVALVAGWLARISEPDVRIAAVFPDGPLRYFDTVYNDDYCRDHGLLDVAIPDEPATIAHPDDAVVTSWTRCTTVVDPRGRHRPGPASTGAHSATSPHDTTASTIQETTR</sequence>
<dbReference type="EMBL" id="FO082843">
    <property type="protein sequence ID" value="CCF62099.1"/>
    <property type="molecule type" value="Genomic_DNA"/>
</dbReference>
<dbReference type="HOGENOM" id="CLU_021018_1_0_11"/>
<feature type="compositionally biased region" description="Polar residues" evidence="3">
    <location>
        <begin position="378"/>
        <end position="398"/>
    </location>
</feature>
<dbReference type="eggNOG" id="COG0031">
    <property type="taxonomic scope" value="Bacteria"/>
</dbReference>
<feature type="domain" description="Tryptophan synthase beta chain-like PALP" evidence="4">
    <location>
        <begin position="32"/>
        <end position="312"/>
    </location>
</feature>
<keyword evidence="2" id="KW-0663">Pyridoxal phosphate</keyword>
<dbReference type="InterPro" id="IPR036052">
    <property type="entry name" value="TrpB-like_PALP_sf"/>
</dbReference>
<dbReference type="KEGG" id="ncy:NOCYR_1301"/>
<dbReference type="Pfam" id="PF00291">
    <property type="entry name" value="PALP"/>
    <property type="match status" value="1"/>
</dbReference>
<accession>H6R5G8</accession>
<evidence type="ECO:0000256" key="1">
    <source>
        <dbReference type="ARBA" id="ARBA00001933"/>
    </source>
</evidence>
<dbReference type="GO" id="GO:1901605">
    <property type="term" value="P:alpha-amino acid metabolic process"/>
    <property type="evidence" value="ECO:0007669"/>
    <property type="project" value="UniProtKB-ARBA"/>
</dbReference>
<evidence type="ECO:0000259" key="4">
    <source>
        <dbReference type="Pfam" id="PF00291"/>
    </source>
</evidence>
<dbReference type="STRING" id="1127134.NOCYR_1301"/>
<dbReference type="Proteomes" id="UP000008190">
    <property type="component" value="Chromosome"/>
</dbReference>
<protein>
    <submittedName>
        <fullName evidence="5">Cysteine synthase</fullName>
    </submittedName>
</protein>
<keyword evidence="6" id="KW-1185">Reference proteome</keyword>
<feature type="region of interest" description="Disordered" evidence="3">
    <location>
        <begin position="364"/>
        <end position="398"/>
    </location>
</feature>
<name>H6R5G8_NOCCG</name>
<dbReference type="InterPro" id="IPR001926">
    <property type="entry name" value="TrpB-like_PALP"/>
</dbReference>
<proteinExistence type="predicted"/>
<dbReference type="SUPFAM" id="SSF53686">
    <property type="entry name" value="Tryptophan synthase beta subunit-like PLP-dependent enzymes"/>
    <property type="match status" value="1"/>
</dbReference>
<dbReference type="CDD" id="cd01561">
    <property type="entry name" value="CBS_like"/>
    <property type="match status" value="1"/>
</dbReference>
<comment type="cofactor">
    <cofactor evidence="1">
        <name>pyridoxal 5'-phosphate</name>
        <dbReference type="ChEBI" id="CHEBI:597326"/>
    </cofactor>
</comment>